<proteinExistence type="predicted"/>
<accession>A0A8A1M497</accession>
<dbReference type="AlphaFoldDB" id="A0A8A1M497"/>
<sequence length="59" mass="6672">MIVRMCRVRGSMADGRKVIFFIGTSRKVSPNRISHRMLTGTLDSNLVTWVEGIHPISSR</sequence>
<dbReference type="Proteomes" id="UP000663671">
    <property type="component" value="Chromosome 4"/>
</dbReference>
<evidence type="ECO:0000313" key="1">
    <source>
        <dbReference type="EMBL" id="QSS60811.1"/>
    </source>
</evidence>
<dbReference type="VEuPathDB" id="FungiDB:I7I51_05614"/>
<organism evidence="1 2">
    <name type="scientific">Ajellomyces capsulatus</name>
    <name type="common">Darling's disease fungus</name>
    <name type="synonym">Histoplasma capsulatum</name>
    <dbReference type="NCBI Taxonomy" id="5037"/>
    <lineage>
        <taxon>Eukaryota</taxon>
        <taxon>Fungi</taxon>
        <taxon>Dikarya</taxon>
        <taxon>Ascomycota</taxon>
        <taxon>Pezizomycotina</taxon>
        <taxon>Eurotiomycetes</taxon>
        <taxon>Eurotiomycetidae</taxon>
        <taxon>Onygenales</taxon>
        <taxon>Ajellomycetaceae</taxon>
        <taxon>Histoplasma</taxon>
    </lineage>
</organism>
<reference evidence="1" key="1">
    <citation type="submission" date="2021-01" db="EMBL/GenBank/DDBJ databases">
        <title>Chromosome-level genome assembly of a human fungal pathogen reveals clustering of transcriptionally co-regulated genes.</title>
        <authorList>
            <person name="Voorhies M."/>
            <person name="Cohen S."/>
            <person name="Shea T.P."/>
            <person name="Petrus S."/>
            <person name="Munoz J.F."/>
            <person name="Poplawski S."/>
            <person name="Goldman W.E."/>
            <person name="Michael T."/>
            <person name="Cuomo C.A."/>
            <person name="Sil A."/>
            <person name="Beyhan S."/>
        </authorList>
    </citation>
    <scope>NUCLEOTIDE SEQUENCE</scope>
    <source>
        <strain evidence="1">WU24</strain>
    </source>
</reference>
<name>A0A8A1M497_AJECA</name>
<dbReference type="EMBL" id="CP069110">
    <property type="protein sequence ID" value="QSS60811.1"/>
    <property type="molecule type" value="Genomic_DNA"/>
</dbReference>
<protein>
    <submittedName>
        <fullName evidence="1">Uncharacterized protein</fullName>
    </submittedName>
</protein>
<gene>
    <name evidence="1" type="ORF">I7I51_05614</name>
</gene>
<evidence type="ECO:0000313" key="2">
    <source>
        <dbReference type="Proteomes" id="UP000663671"/>
    </source>
</evidence>